<dbReference type="EMBL" id="JAWZYT010004385">
    <property type="protein sequence ID" value="KAK4294021.1"/>
    <property type="molecule type" value="Genomic_DNA"/>
</dbReference>
<evidence type="ECO:0000313" key="2">
    <source>
        <dbReference type="EMBL" id="KAK4294021.1"/>
    </source>
</evidence>
<feature type="compositionally biased region" description="Polar residues" evidence="1">
    <location>
        <begin position="43"/>
        <end position="58"/>
    </location>
</feature>
<gene>
    <name evidence="2" type="ORF">Pmani_033321</name>
</gene>
<feature type="compositionally biased region" description="Basic and acidic residues" evidence="1">
    <location>
        <begin position="11"/>
        <end position="20"/>
    </location>
</feature>
<dbReference type="Proteomes" id="UP001292094">
    <property type="component" value="Unassembled WGS sequence"/>
</dbReference>
<feature type="region of interest" description="Disordered" evidence="1">
    <location>
        <begin position="1"/>
        <end position="58"/>
    </location>
</feature>
<reference evidence="2" key="1">
    <citation type="submission" date="2023-11" db="EMBL/GenBank/DDBJ databases">
        <title>Genome assemblies of two species of porcelain crab, Petrolisthes cinctipes and Petrolisthes manimaculis (Anomura: Porcellanidae).</title>
        <authorList>
            <person name="Angst P."/>
        </authorList>
    </citation>
    <scope>NUCLEOTIDE SEQUENCE</scope>
    <source>
        <strain evidence="2">PB745_02</strain>
        <tissue evidence="2">Gill</tissue>
    </source>
</reference>
<evidence type="ECO:0000313" key="3">
    <source>
        <dbReference type="Proteomes" id="UP001292094"/>
    </source>
</evidence>
<feature type="compositionally biased region" description="Acidic residues" evidence="1">
    <location>
        <begin position="1"/>
        <end position="10"/>
    </location>
</feature>
<name>A0AAE1TQS3_9EUCA</name>
<sequence>MDLSELEMLVEEGRRRKVDGDPSPSKPIKNRKSKNNKREEGTPASQGYGTPVETSGHYTPVAQSATAGTPLWVGDVPITYDVPTKPTTTSYTTNSWYDYITNFLPDFSLSSSFDASISQGAGGTGSYTEEKPEVWPVDEVEEEVEDVGYNHHHYGRPKPTTTEVLVLRYPDIVKTFAQGVSAWNKVWQAFGLGMTKTLADQFSNTKIPTAVGSGVMSVIPLDHQDDPYNTGGELKPPLQYLPQIPTFPNPILNLDQLNQYLPAAPTFGAIPDLSSLLPSVQSNAQFALSNSGHVSVGGNKPASTSSVGTYNYGSARDAEGTNLEANNVSYN</sequence>
<keyword evidence="3" id="KW-1185">Reference proteome</keyword>
<proteinExistence type="predicted"/>
<comment type="caution">
    <text evidence="2">The sequence shown here is derived from an EMBL/GenBank/DDBJ whole genome shotgun (WGS) entry which is preliminary data.</text>
</comment>
<protein>
    <submittedName>
        <fullName evidence="2">Uncharacterized protein</fullName>
    </submittedName>
</protein>
<dbReference type="AlphaFoldDB" id="A0AAE1TQS3"/>
<evidence type="ECO:0000256" key="1">
    <source>
        <dbReference type="SAM" id="MobiDB-lite"/>
    </source>
</evidence>
<organism evidence="2 3">
    <name type="scientific">Petrolisthes manimaculis</name>
    <dbReference type="NCBI Taxonomy" id="1843537"/>
    <lineage>
        <taxon>Eukaryota</taxon>
        <taxon>Metazoa</taxon>
        <taxon>Ecdysozoa</taxon>
        <taxon>Arthropoda</taxon>
        <taxon>Crustacea</taxon>
        <taxon>Multicrustacea</taxon>
        <taxon>Malacostraca</taxon>
        <taxon>Eumalacostraca</taxon>
        <taxon>Eucarida</taxon>
        <taxon>Decapoda</taxon>
        <taxon>Pleocyemata</taxon>
        <taxon>Anomura</taxon>
        <taxon>Galatheoidea</taxon>
        <taxon>Porcellanidae</taxon>
        <taxon>Petrolisthes</taxon>
    </lineage>
</organism>
<accession>A0AAE1TQS3</accession>